<sequence length="273" mass="30223">TYLHPIVTSAPPKQTQLILKKQLSIYVPAPLVRPPPVILSNREEPTPYFASMNPTTTFSLTAFGFLSPKIKCQSENKKESYTFQSKSDAVNRNMTIKDSNGSLVCKAKSKGEHLLDLHLTTDSKDINVQFRDMIAFKKAVSNGGALKAPPVFQSSDEEDEQTDSWYVTYDMHRVCWAFEFEGRVYQWTAPGGHNTNAPPGSEVLICHSTSPGTPTKVARLVSSHTGSSDKLVVSNASTANVMDKNGLQILLLTSVLSLMEIMHDRSRDLVDFE</sequence>
<dbReference type="EMBL" id="JAAAID010004326">
    <property type="protein sequence ID" value="KAF9993456.1"/>
    <property type="molecule type" value="Genomic_DNA"/>
</dbReference>
<dbReference type="AlphaFoldDB" id="A0A9P6SRK1"/>
<gene>
    <name evidence="1" type="ORF">BGZ80_008139</name>
</gene>
<name>A0A9P6SRK1_9FUNG</name>
<evidence type="ECO:0000313" key="1">
    <source>
        <dbReference type="EMBL" id="KAF9993456.1"/>
    </source>
</evidence>
<dbReference type="Proteomes" id="UP000703661">
    <property type="component" value="Unassembled WGS sequence"/>
</dbReference>
<feature type="non-terminal residue" evidence="1">
    <location>
        <position position="1"/>
    </location>
</feature>
<dbReference type="OrthoDB" id="2345149at2759"/>
<reference evidence="1" key="1">
    <citation type="journal article" date="2020" name="Fungal Divers.">
        <title>Resolving the Mortierellaceae phylogeny through synthesis of multi-gene phylogenetics and phylogenomics.</title>
        <authorList>
            <person name="Vandepol N."/>
            <person name="Liber J."/>
            <person name="Desiro A."/>
            <person name="Na H."/>
            <person name="Kennedy M."/>
            <person name="Barry K."/>
            <person name="Grigoriev I.V."/>
            <person name="Miller A.N."/>
            <person name="O'Donnell K."/>
            <person name="Stajich J.E."/>
            <person name="Bonito G."/>
        </authorList>
    </citation>
    <scope>NUCLEOTIDE SEQUENCE</scope>
    <source>
        <strain evidence="1">NRRL 2769</strain>
    </source>
</reference>
<protein>
    <submittedName>
        <fullName evidence="1">Uncharacterized protein</fullName>
    </submittedName>
</protein>
<proteinExistence type="predicted"/>
<keyword evidence="2" id="KW-1185">Reference proteome</keyword>
<evidence type="ECO:0000313" key="2">
    <source>
        <dbReference type="Proteomes" id="UP000703661"/>
    </source>
</evidence>
<accession>A0A9P6SRK1</accession>
<comment type="caution">
    <text evidence="1">The sequence shown here is derived from an EMBL/GenBank/DDBJ whole genome shotgun (WGS) entry which is preliminary data.</text>
</comment>
<organism evidence="1 2">
    <name type="scientific">Entomortierella chlamydospora</name>
    <dbReference type="NCBI Taxonomy" id="101097"/>
    <lineage>
        <taxon>Eukaryota</taxon>
        <taxon>Fungi</taxon>
        <taxon>Fungi incertae sedis</taxon>
        <taxon>Mucoromycota</taxon>
        <taxon>Mortierellomycotina</taxon>
        <taxon>Mortierellomycetes</taxon>
        <taxon>Mortierellales</taxon>
        <taxon>Mortierellaceae</taxon>
        <taxon>Entomortierella</taxon>
    </lineage>
</organism>